<keyword evidence="4 10" id="KW-0812">Transmembrane</keyword>
<feature type="transmembrane region" description="Helical" evidence="10">
    <location>
        <begin position="107"/>
        <end position="125"/>
    </location>
</feature>
<evidence type="ECO:0008006" key="16">
    <source>
        <dbReference type="Google" id="ProtNLM"/>
    </source>
</evidence>
<reference evidence="14 15" key="1">
    <citation type="submission" date="2024-02" db="EMBL/GenBank/DDBJ databases">
        <authorList>
            <person name="Vignale AGUSTIN F."/>
            <person name="Sosa J E."/>
            <person name="Modenutti C."/>
        </authorList>
    </citation>
    <scope>NUCLEOTIDE SEQUENCE [LARGE SCALE GENOMIC DNA]</scope>
</reference>
<keyword evidence="2" id="KW-0813">Transport</keyword>
<feature type="transmembrane region" description="Helical" evidence="10">
    <location>
        <begin position="137"/>
        <end position="159"/>
    </location>
</feature>
<evidence type="ECO:0000256" key="1">
    <source>
        <dbReference type="ARBA" id="ARBA00004141"/>
    </source>
</evidence>
<evidence type="ECO:0000256" key="2">
    <source>
        <dbReference type="ARBA" id="ARBA00022448"/>
    </source>
</evidence>
<evidence type="ECO:0000256" key="9">
    <source>
        <dbReference type="ARBA" id="ARBA00038341"/>
    </source>
</evidence>
<keyword evidence="5" id="KW-0630">Potassium</keyword>
<evidence type="ECO:0000256" key="7">
    <source>
        <dbReference type="ARBA" id="ARBA00023065"/>
    </source>
</evidence>
<dbReference type="GO" id="GO:0006813">
    <property type="term" value="P:potassium ion transport"/>
    <property type="evidence" value="ECO:0007669"/>
    <property type="project" value="UniProtKB-KW"/>
</dbReference>
<organism evidence="14 15">
    <name type="scientific">Ilex paraguariensis</name>
    <name type="common">yerba mate</name>
    <dbReference type="NCBI Taxonomy" id="185542"/>
    <lineage>
        <taxon>Eukaryota</taxon>
        <taxon>Viridiplantae</taxon>
        <taxon>Streptophyta</taxon>
        <taxon>Embryophyta</taxon>
        <taxon>Tracheophyta</taxon>
        <taxon>Spermatophyta</taxon>
        <taxon>Magnoliopsida</taxon>
        <taxon>eudicotyledons</taxon>
        <taxon>Gunneridae</taxon>
        <taxon>Pentapetalae</taxon>
        <taxon>asterids</taxon>
        <taxon>campanulids</taxon>
        <taxon>Aquifoliales</taxon>
        <taxon>Aquifoliaceae</taxon>
        <taxon>Ilex</taxon>
    </lineage>
</organism>
<feature type="transmembrane region" description="Helical" evidence="10">
    <location>
        <begin position="252"/>
        <end position="273"/>
    </location>
</feature>
<evidence type="ECO:0000259" key="12">
    <source>
        <dbReference type="Pfam" id="PF23256"/>
    </source>
</evidence>
<feature type="domain" description="Cation/H+ exchanger transmembrane" evidence="11">
    <location>
        <begin position="62"/>
        <end position="221"/>
    </location>
</feature>
<dbReference type="AlphaFoldDB" id="A0ABC8QZS0"/>
<keyword evidence="6 10" id="KW-1133">Transmembrane helix</keyword>
<dbReference type="Proteomes" id="UP001642360">
    <property type="component" value="Unassembled WGS sequence"/>
</dbReference>
<dbReference type="Gene3D" id="3.40.50.12370">
    <property type="match status" value="1"/>
</dbReference>
<dbReference type="Pfam" id="PF00999">
    <property type="entry name" value="Na_H_Exchanger"/>
    <property type="match status" value="2"/>
</dbReference>
<protein>
    <recommendedName>
        <fullName evidence="16">Cation/H+ exchanger domain-containing protein</fullName>
    </recommendedName>
</protein>
<feature type="transmembrane region" description="Helical" evidence="10">
    <location>
        <begin position="363"/>
        <end position="385"/>
    </location>
</feature>
<feature type="transmembrane region" description="Helical" evidence="10">
    <location>
        <begin position="330"/>
        <end position="351"/>
    </location>
</feature>
<feature type="domain" description="Cation/H(+) antiporter C-terminal" evidence="13">
    <location>
        <begin position="611"/>
        <end position="755"/>
    </location>
</feature>
<evidence type="ECO:0000259" key="13">
    <source>
        <dbReference type="Pfam" id="PF23259"/>
    </source>
</evidence>
<dbReference type="Gene3D" id="1.20.1530.20">
    <property type="match status" value="2"/>
</dbReference>
<keyword evidence="7" id="KW-0406">Ion transport</keyword>
<keyword evidence="8 10" id="KW-0472">Membrane</keyword>
<evidence type="ECO:0000313" key="15">
    <source>
        <dbReference type="Proteomes" id="UP001642360"/>
    </source>
</evidence>
<evidence type="ECO:0000256" key="4">
    <source>
        <dbReference type="ARBA" id="ARBA00022692"/>
    </source>
</evidence>
<feature type="domain" description="Cation/H(+) antiporter central" evidence="12">
    <location>
        <begin position="471"/>
        <end position="594"/>
    </location>
</feature>
<comment type="caution">
    <text evidence="14">The sequence shown here is derived from an EMBL/GenBank/DDBJ whole genome shotgun (WGS) entry which is preliminary data.</text>
</comment>
<evidence type="ECO:0000256" key="8">
    <source>
        <dbReference type="ARBA" id="ARBA00023136"/>
    </source>
</evidence>
<comment type="subcellular location">
    <subcellularLocation>
        <location evidence="1">Membrane</location>
        <topology evidence="1">Multi-pass membrane protein</topology>
    </subcellularLocation>
</comment>
<comment type="similarity">
    <text evidence="9">Belongs to the monovalent cation:proton antiporter 2 (CPA2) transporter (TC 2.A.37) family. CHX (TC 2.A.37.4) subfamily.</text>
</comment>
<dbReference type="InterPro" id="IPR057290">
    <property type="entry name" value="CHX17_C"/>
</dbReference>
<dbReference type="InterPro" id="IPR057291">
    <property type="entry name" value="CHX17_2nd"/>
</dbReference>
<keyword evidence="3" id="KW-0633">Potassium transport</keyword>
<dbReference type="PANTHER" id="PTHR32468">
    <property type="entry name" value="CATION/H + ANTIPORTER"/>
    <property type="match status" value="1"/>
</dbReference>
<dbReference type="InterPro" id="IPR006153">
    <property type="entry name" value="Cation/H_exchanger_TM"/>
</dbReference>
<dbReference type="Pfam" id="PF23259">
    <property type="entry name" value="CHX17_C"/>
    <property type="match status" value="1"/>
</dbReference>
<evidence type="ECO:0000313" key="14">
    <source>
        <dbReference type="EMBL" id="CAK9135853.1"/>
    </source>
</evidence>
<accession>A0ABC8QZS0</accession>
<feature type="domain" description="Cation/H+ exchanger transmembrane" evidence="11">
    <location>
        <begin position="225"/>
        <end position="412"/>
    </location>
</feature>
<keyword evidence="15" id="KW-1185">Reference proteome</keyword>
<gene>
    <name evidence="14" type="ORF">ILEXP_LOCUS2813</name>
</gene>
<dbReference type="Pfam" id="PF23256">
    <property type="entry name" value="CHX17_2nd"/>
    <property type="match status" value="1"/>
</dbReference>
<name>A0ABC8QZS0_9AQUA</name>
<evidence type="ECO:0000256" key="10">
    <source>
        <dbReference type="SAM" id="Phobius"/>
    </source>
</evidence>
<evidence type="ECO:0000259" key="11">
    <source>
        <dbReference type="Pfam" id="PF00999"/>
    </source>
</evidence>
<evidence type="ECO:0000256" key="5">
    <source>
        <dbReference type="ARBA" id="ARBA00022958"/>
    </source>
</evidence>
<dbReference type="InterPro" id="IPR050794">
    <property type="entry name" value="CPA2_transporter"/>
</dbReference>
<dbReference type="PANTHER" id="PTHR32468:SF22">
    <property type="entry name" value="CATION_H(+) ANTIPORTER 3-LIKE"/>
    <property type="match status" value="1"/>
</dbReference>
<sequence>MADERLPLDELLPDQPNRFCSRDFQIHSHGVWDQTEARGFLKFALPRLQLQLAIMFLLTQSLHTLLKHCYLPRIVSEILAGVILGPSILGSIPNFTETFFPVQGEAFLELLGKIGFMFFMFLIGVKMDASMVRKVGIKAWIIGAAAVVIPVCVGSGSLIRVLHTTNLHSYRWPAVKNVLAIQTLIPFPVIASLLIDLKIMNTELGRLALATTLISDFLSTICNAAIVIVFTMRPVFVWIIRRTPEGKPVKGTYIAFIALAVLVSAIMTDNVGFRYHIGPFILGLCVPDGPPLGSTLVERLESVISGLFAPVLLTFCGLKLNLYVLYDLDFVGYMSAVISICVVMKFMAIFLPALLGKVPLRDAAALSLIMSAQGIVELAIYLTFFVNQTIDEDTFSVVTLSVLIVAAITSVLVRLIYDYSRKYSGYQKINILHAPYDAELRILTCSHRQDDAFAAIKLLEASYPSRESPIAAYALNLVELVGRSSPLLINHELGQKSSTGGSRSQPMIEAFHQFEQQYAELVNVQVFTAISLPKFMHQDICSLAFSKMSSLIILPFHKKWNHQGKMVFDSNVLRTLNRQVLDLAPCSVGILIDRRKIRAESSTLPLQSVYQVAVVFLGGDDDREALAYGKRMAKSPAAHLTVIRLIAQDDMGEKQWDTVLDTELLKDIKLQSPFQRNVEYREEKVKDGPDTALIIHAMEEAFDLIVVGRRHREDSPLLSGLAEWNELPELGPVGDILASADIKKPVSVLVVQQQIMKNK</sequence>
<evidence type="ECO:0000256" key="6">
    <source>
        <dbReference type="ARBA" id="ARBA00022989"/>
    </source>
</evidence>
<proteinExistence type="inferred from homology"/>
<dbReference type="EMBL" id="CAUOFW020000725">
    <property type="protein sequence ID" value="CAK9135853.1"/>
    <property type="molecule type" value="Genomic_DNA"/>
</dbReference>
<dbReference type="InterPro" id="IPR038770">
    <property type="entry name" value="Na+/solute_symporter_sf"/>
</dbReference>
<feature type="transmembrane region" description="Helical" evidence="10">
    <location>
        <begin position="397"/>
        <end position="417"/>
    </location>
</feature>
<feature type="transmembrane region" description="Helical" evidence="10">
    <location>
        <begin position="303"/>
        <end position="324"/>
    </location>
</feature>
<dbReference type="GO" id="GO:0016020">
    <property type="term" value="C:membrane"/>
    <property type="evidence" value="ECO:0007669"/>
    <property type="project" value="UniProtKB-SubCell"/>
</dbReference>
<feature type="transmembrane region" description="Helical" evidence="10">
    <location>
        <begin position="207"/>
        <end position="232"/>
    </location>
</feature>
<evidence type="ECO:0000256" key="3">
    <source>
        <dbReference type="ARBA" id="ARBA00022538"/>
    </source>
</evidence>
<feature type="transmembrane region" description="Helical" evidence="10">
    <location>
        <begin position="179"/>
        <end position="195"/>
    </location>
</feature>